<name>A0A7R8ZXA9_9CRUS</name>
<dbReference type="EMBL" id="OB671694">
    <property type="protein sequence ID" value="CAD7235203.1"/>
    <property type="molecule type" value="Genomic_DNA"/>
</dbReference>
<dbReference type="AlphaFoldDB" id="A0A7R8ZXA9"/>
<sequence>SQAQPILPSDSEEDSFASAEGELSAKQSRRISTTPTPHNEEEPVRPRGFTTLLSNKPSAVPDPLPRPLSQPPWINEDEARPGDSPAIGCQAVLSDDDSFDSLPTSEQGTEPTRLFRRKDLKFRRASVAIDSPSRRPSSSAKGHVSLKEVSSQSDLDQTPTPKENAVSFSKRNHSLRSVADREFR</sequence>
<feature type="compositionally biased region" description="Basic residues" evidence="1">
    <location>
        <begin position="114"/>
        <end position="124"/>
    </location>
</feature>
<organism evidence="2">
    <name type="scientific">Cyprideis torosa</name>
    <dbReference type="NCBI Taxonomy" id="163714"/>
    <lineage>
        <taxon>Eukaryota</taxon>
        <taxon>Metazoa</taxon>
        <taxon>Ecdysozoa</taxon>
        <taxon>Arthropoda</taxon>
        <taxon>Crustacea</taxon>
        <taxon>Oligostraca</taxon>
        <taxon>Ostracoda</taxon>
        <taxon>Podocopa</taxon>
        <taxon>Podocopida</taxon>
        <taxon>Cytherocopina</taxon>
        <taxon>Cytheroidea</taxon>
        <taxon>Cytherideidae</taxon>
        <taxon>Cyprideis</taxon>
    </lineage>
</organism>
<feature type="compositionally biased region" description="Pro residues" evidence="1">
    <location>
        <begin position="60"/>
        <end position="70"/>
    </location>
</feature>
<evidence type="ECO:0000256" key="1">
    <source>
        <dbReference type="SAM" id="MobiDB-lite"/>
    </source>
</evidence>
<protein>
    <submittedName>
        <fullName evidence="2">Uncharacterized protein</fullName>
    </submittedName>
</protein>
<feature type="non-terminal residue" evidence="2">
    <location>
        <position position="184"/>
    </location>
</feature>
<proteinExistence type="predicted"/>
<feature type="region of interest" description="Disordered" evidence="1">
    <location>
        <begin position="1"/>
        <end position="184"/>
    </location>
</feature>
<evidence type="ECO:0000313" key="2">
    <source>
        <dbReference type="EMBL" id="CAD7235203.1"/>
    </source>
</evidence>
<feature type="compositionally biased region" description="Polar residues" evidence="1">
    <location>
        <begin position="148"/>
        <end position="169"/>
    </location>
</feature>
<feature type="compositionally biased region" description="Polar residues" evidence="1">
    <location>
        <begin position="101"/>
        <end position="110"/>
    </location>
</feature>
<gene>
    <name evidence="2" type="ORF">CTOB1V02_LOCUS13019</name>
</gene>
<accession>A0A7R8ZXA9</accession>
<reference evidence="2" key="1">
    <citation type="submission" date="2020-11" db="EMBL/GenBank/DDBJ databases">
        <authorList>
            <person name="Tran Van P."/>
        </authorList>
    </citation>
    <scope>NUCLEOTIDE SEQUENCE</scope>
</reference>